<keyword evidence="3" id="KW-1185">Reference proteome</keyword>
<dbReference type="RefSeq" id="WP_054674331.1">
    <property type="nucleotide sequence ID" value="NZ_PPDB01000003.1"/>
</dbReference>
<protein>
    <submittedName>
        <fullName evidence="2">Uncharacterized protein</fullName>
    </submittedName>
</protein>
<keyword evidence="1" id="KW-1133">Transmembrane helix</keyword>
<gene>
    <name evidence="2" type="ORF">VEHSUH05_03375</name>
</gene>
<dbReference type="Proteomes" id="UP000237916">
    <property type="component" value="Unassembled WGS sequence"/>
</dbReference>
<feature type="transmembrane region" description="Helical" evidence="1">
    <location>
        <begin position="48"/>
        <end position="70"/>
    </location>
</feature>
<evidence type="ECO:0000256" key="1">
    <source>
        <dbReference type="SAM" id="Phobius"/>
    </source>
</evidence>
<sequence length="101" mass="11861">MYKIDILRIIFLITIAWTGSIIYRIEIAQTLTDEKWETIKKFRRFPKLVKVLNQLALLALLPIVASYVIFNNDVQFIRTTILWDGVYTLILVIGLYQENIS</sequence>
<feature type="transmembrane region" description="Helical" evidence="1">
    <location>
        <begin position="6"/>
        <end position="27"/>
    </location>
</feature>
<dbReference type="EMBL" id="PPDB01000003">
    <property type="protein sequence ID" value="PQL20123.1"/>
    <property type="molecule type" value="Genomic_DNA"/>
</dbReference>
<comment type="caution">
    <text evidence="2">The sequence shown here is derived from an EMBL/GenBank/DDBJ whole genome shotgun (WGS) entry which is preliminary data.</text>
</comment>
<keyword evidence="1" id="KW-0812">Transmembrane</keyword>
<accession>A0A2S7ZA41</accession>
<keyword evidence="1" id="KW-0472">Membrane</keyword>
<proteinExistence type="predicted"/>
<organism evidence="2 3">
    <name type="scientific">Veillonella denticariosi JCM 15641</name>
    <dbReference type="NCBI Taxonomy" id="1298594"/>
    <lineage>
        <taxon>Bacteria</taxon>
        <taxon>Bacillati</taxon>
        <taxon>Bacillota</taxon>
        <taxon>Negativicutes</taxon>
        <taxon>Veillonellales</taxon>
        <taxon>Veillonellaceae</taxon>
        <taxon>Veillonella</taxon>
    </lineage>
</organism>
<dbReference type="AlphaFoldDB" id="A0A2S7ZA41"/>
<evidence type="ECO:0000313" key="3">
    <source>
        <dbReference type="Proteomes" id="UP000237916"/>
    </source>
</evidence>
<evidence type="ECO:0000313" key="2">
    <source>
        <dbReference type="EMBL" id="PQL20123.1"/>
    </source>
</evidence>
<reference evidence="2 3" key="1">
    <citation type="submission" date="2018-01" db="EMBL/GenBank/DDBJ databases">
        <title>Draft genome sequences of clinical isolates and type strains of oral Veillonella including Veillonella infantum sp., nov.</title>
        <authorList>
            <person name="Mashima I."/>
            <person name="Liao Y.-C."/>
            <person name="Sabharwal A."/>
            <person name="Haase E.M."/>
            <person name="Nakazawa F."/>
            <person name="Scannapieco F.A."/>
        </authorList>
    </citation>
    <scope>NUCLEOTIDE SEQUENCE [LARGE SCALE GENOMIC DNA]</scope>
    <source>
        <strain evidence="2 3">JCM 15641</strain>
    </source>
</reference>
<dbReference type="STRING" id="1298594.GCA_001312465_01759"/>
<feature type="transmembrane region" description="Helical" evidence="1">
    <location>
        <begin position="76"/>
        <end position="96"/>
    </location>
</feature>
<name>A0A2S7ZA41_9FIRM</name>